<dbReference type="InterPro" id="IPR025788">
    <property type="entry name" value="Set2_fungi"/>
</dbReference>
<dbReference type="SMART" id="SM00317">
    <property type="entry name" value="SET"/>
    <property type="match status" value="1"/>
</dbReference>
<keyword evidence="20" id="KW-1185">Reference proteome</keyword>
<dbReference type="GO" id="GO:0032259">
    <property type="term" value="P:methylation"/>
    <property type="evidence" value="ECO:0007669"/>
    <property type="project" value="UniProtKB-KW"/>
</dbReference>
<dbReference type="SUPFAM" id="SSF82199">
    <property type="entry name" value="SET domain"/>
    <property type="match status" value="1"/>
</dbReference>
<dbReference type="InterPro" id="IPR044437">
    <property type="entry name" value="SETD2/Set2_SET"/>
</dbReference>
<reference evidence="19" key="1">
    <citation type="submission" date="2022-07" db="EMBL/GenBank/DDBJ databases">
        <title>The genome of Lyophyllum shimeji provides insight into the initial evolution of ectomycorrhizal fungal genome.</title>
        <authorList>
            <person name="Kobayashi Y."/>
            <person name="Shibata T."/>
            <person name="Hirakawa H."/>
            <person name="Shigenobu S."/>
            <person name="Nishiyama T."/>
            <person name="Yamada A."/>
            <person name="Hasebe M."/>
            <person name="Kawaguchi M."/>
        </authorList>
    </citation>
    <scope>NUCLEOTIDE SEQUENCE</scope>
    <source>
        <strain evidence="19">AT787</strain>
    </source>
</reference>
<evidence type="ECO:0000256" key="12">
    <source>
        <dbReference type="ARBA" id="ARBA00023242"/>
    </source>
</evidence>
<dbReference type="InterPro" id="IPR013257">
    <property type="entry name" value="SRI"/>
</dbReference>
<dbReference type="Proteomes" id="UP001063166">
    <property type="component" value="Unassembled WGS sequence"/>
</dbReference>
<feature type="compositionally biased region" description="Basic and acidic residues" evidence="15">
    <location>
        <begin position="1"/>
        <end position="16"/>
    </location>
</feature>
<dbReference type="Pfam" id="PF17907">
    <property type="entry name" value="AWS"/>
    <property type="match status" value="1"/>
</dbReference>
<dbReference type="PANTHER" id="PTHR22884">
    <property type="entry name" value="SET DOMAIN PROTEINS"/>
    <property type="match status" value="1"/>
</dbReference>
<comment type="subcellular location">
    <subcellularLocation>
        <location evidence="2">Chromosome</location>
    </subcellularLocation>
    <subcellularLocation>
        <location evidence="1">Nucleus</location>
    </subcellularLocation>
</comment>
<dbReference type="InterPro" id="IPR038190">
    <property type="entry name" value="SRI_sf"/>
</dbReference>
<organism evidence="19 20">
    <name type="scientific">Lyophyllum shimeji</name>
    <name type="common">Hon-shimeji</name>
    <name type="synonym">Tricholoma shimeji</name>
    <dbReference type="NCBI Taxonomy" id="47721"/>
    <lineage>
        <taxon>Eukaryota</taxon>
        <taxon>Fungi</taxon>
        <taxon>Dikarya</taxon>
        <taxon>Basidiomycota</taxon>
        <taxon>Agaricomycotina</taxon>
        <taxon>Agaricomycetes</taxon>
        <taxon>Agaricomycetidae</taxon>
        <taxon>Agaricales</taxon>
        <taxon>Tricholomatineae</taxon>
        <taxon>Lyophyllaceae</taxon>
        <taxon>Lyophyllum</taxon>
    </lineage>
</organism>
<feature type="region of interest" description="Disordered" evidence="15">
    <location>
        <begin position="815"/>
        <end position="915"/>
    </location>
</feature>
<evidence type="ECO:0000256" key="14">
    <source>
        <dbReference type="ARBA" id="ARBA00047545"/>
    </source>
</evidence>
<evidence type="ECO:0000256" key="3">
    <source>
        <dbReference type="ARBA" id="ARBA00012178"/>
    </source>
</evidence>
<keyword evidence="5" id="KW-0158">Chromosome</keyword>
<evidence type="ECO:0000256" key="15">
    <source>
        <dbReference type="SAM" id="MobiDB-lite"/>
    </source>
</evidence>
<evidence type="ECO:0000259" key="17">
    <source>
        <dbReference type="PROSITE" id="PS50868"/>
    </source>
</evidence>
<evidence type="ECO:0000259" key="16">
    <source>
        <dbReference type="PROSITE" id="PS50280"/>
    </source>
</evidence>
<feature type="compositionally biased region" description="Basic and acidic residues" evidence="15">
    <location>
        <begin position="887"/>
        <end position="898"/>
    </location>
</feature>
<dbReference type="EMBL" id="BRPK01000016">
    <property type="protein sequence ID" value="GLB44230.1"/>
    <property type="molecule type" value="Genomic_DNA"/>
</dbReference>
<dbReference type="InterPro" id="IPR006560">
    <property type="entry name" value="AWS_dom"/>
</dbReference>
<keyword evidence="7 19" id="KW-0489">Methyltransferase</keyword>
<sequence>MATQVKAEEAPKKEECLSPVSLPPTNVKLEPKAQDEPSPSQSPTLNDSELLPQKGQLSLTPTPPPSTTNGTTSMSSTPPPATPTTGNSKKAQSPAVQLIGDLPVAREAAMATFNEILENNYQYKSLGRSREPLESMTCDCTFDPGIDYPDAACGPGSDCINRLTQVECLPDDCRCRSHCQNQRFQNRQYAHIEIVQTEMKGFGLRAERDLPRDTFIYEYVGDVVNPASFKKRMREYALEGIQHFYFMMLQKDEFIDATKSGGIGRFANHSCRPNCYVAKWTIGQHVRMGIFAKRDIQKHEELTFNYNVDRYGHQAQTCYCGESNCVGYIGGKTQTDVATMDDLYLDALGITDEAELMDLKGSKKKKGKKIDDPDFMPILKSIVEKDVPKVVQAIRQTQSRKVLYKLLMRIKISEDQAALRQIMRLRGYSLMTNVLDDHAADTELIQLALQCMSTWPLMNRNKVEDSRVLVPVKAIAEQDDSPNKDLAQSLLDHWETLPLYNRIPKRIKQDGEKSDDDPPESHRLWEDDDEAGWRPFKRPKSDAPLEIEKLNSQASLSYYPKKPRDPERERERERIREERELERERERKRRWEMEREVEERRRHASEATKESIKALIAAAAQAEAAREAAQLAAAEEARAEAEAAKAKAEARAAARAANGHRKKTKPPKKELTEAEKEANKEKRLMKLVGAVVVKCMSKHSKAMDHDTFKKHAKELTQIITEKEKKSSSYKENRLDKLSEEKVVKIKKFAKEYIAKILRKLAKSGKRGAPPPSPSSTSQSQVATRSVQETPNSTDGADVVMADMSIGDMTAEVSVNDIGLDLGSDAEGEGDDDVDDDEGDDGQEMQNGEGEGSASTTSPRESLPPPEPGDKMDVDVDASPQATIRPPSDPRRRPPRWEGEYPNGGAPTPASVLGMN</sequence>
<dbReference type="Gene3D" id="1.10.1740.100">
    <property type="entry name" value="Set2, Rpb1 interacting domain"/>
    <property type="match status" value="1"/>
</dbReference>
<feature type="compositionally biased region" description="Basic and acidic residues" evidence="15">
    <location>
        <begin position="539"/>
        <end position="549"/>
    </location>
</feature>
<comment type="catalytic activity">
    <reaction evidence="14">
        <text>L-lysyl(36)-[histone H3] + 3 S-adenosyl-L-methionine = N(6),N(6),N(6)-trimethyl-L-lysyl(36)-[histone H3] + 3 S-adenosyl-L-homocysteine + 3 H(+)</text>
        <dbReference type="Rhea" id="RHEA:60324"/>
        <dbReference type="Rhea" id="RHEA-COMP:9785"/>
        <dbReference type="Rhea" id="RHEA-COMP:15536"/>
        <dbReference type="ChEBI" id="CHEBI:15378"/>
        <dbReference type="ChEBI" id="CHEBI:29969"/>
        <dbReference type="ChEBI" id="CHEBI:57856"/>
        <dbReference type="ChEBI" id="CHEBI:59789"/>
        <dbReference type="ChEBI" id="CHEBI:61961"/>
        <dbReference type="EC" id="2.1.1.359"/>
    </reaction>
</comment>
<keyword evidence="9" id="KW-0949">S-adenosyl-L-methionine</keyword>
<feature type="domain" description="SET" evidence="16">
    <location>
        <begin position="190"/>
        <end position="307"/>
    </location>
</feature>
<dbReference type="Pfam" id="PF08236">
    <property type="entry name" value="SRI"/>
    <property type="match status" value="1"/>
</dbReference>
<protein>
    <recommendedName>
        <fullName evidence="4">Histone-lysine N-methyltransferase, H3 lysine-36 specific</fullName>
        <ecNumber evidence="3">2.1.1.359</ecNumber>
    </recommendedName>
    <alternativeName>
        <fullName evidence="13">SET domain-containing protein 2</fullName>
    </alternativeName>
</protein>
<feature type="compositionally biased region" description="Basic and acidic residues" evidence="15">
    <location>
        <begin position="635"/>
        <end position="652"/>
    </location>
</feature>
<evidence type="ECO:0000256" key="10">
    <source>
        <dbReference type="ARBA" id="ARBA00023015"/>
    </source>
</evidence>
<gene>
    <name evidence="19" type="primary">SET2</name>
    <name evidence="19" type="ORF">LshimejAT787_1601600</name>
</gene>
<evidence type="ECO:0000313" key="19">
    <source>
        <dbReference type="EMBL" id="GLB44230.1"/>
    </source>
</evidence>
<dbReference type="CDD" id="cd19172">
    <property type="entry name" value="SET_SETD2"/>
    <property type="match status" value="1"/>
</dbReference>
<proteinExistence type="predicted"/>
<evidence type="ECO:0000256" key="7">
    <source>
        <dbReference type="ARBA" id="ARBA00022603"/>
    </source>
</evidence>
<dbReference type="PROSITE" id="PS51215">
    <property type="entry name" value="AWS"/>
    <property type="match status" value="1"/>
</dbReference>
<dbReference type="PROSITE" id="PS50280">
    <property type="entry name" value="SET"/>
    <property type="match status" value="1"/>
</dbReference>
<evidence type="ECO:0000256" key="8">
    <source>
        <dbReference type="ARBA" id="ARBA00022679"/>
    </source>
</evidence>
<name>A0A9P3UU10_LYOSH</name>
<feature type="compositionally biased region" description="Polar residues" evidence="15">
    <location>
        <begin position="781"/>
        <end position="794"/>
    </location>
</feature>
<accession>A0A9P3UU10</accession>
<dbReference type="SMART" id="SM00508">
    <property type="entry name" value="PostSET"/>
    <property type="match status" value="1"/>
</dbReference>
<evidence type="ECO:0000313" key="20">
    <source>
        <dbReference type="Proteomes" id="UP001063166"/>
    </source>
</evidence>
<keyword evidence="12" id="KW-0539">Nucleus</keyword>
<feature type="region of interest" description="Disordered" evidence="15">
    <location>
        <begin position="505"/>
        <end position="609"/>
    </location>
</feature>
<evidence type="ECO:0000256" key="4">
    <source>
        <dbReference type="ARBA" id="ARBA00018028"/>
    </source>
</evidence>
<feature type="compositionally biased region" description="Low complexity" evidence="15">
    <location>
        <begin position="67"/>
        <end position="76"/>
    </location>
</feature>
<dbReference type="GO" id="GO:0005634">
    <property type="term" value="C:nucleus"/>
    <property type="evidence" value="ECO:0007669"/>
    <property type="project" value="UniProtKB-SubCell"/>
</dbReference>
<feature type="region of interest" description="Disordered" evidence="15">
    <location>
        <begin position="1"/>
        <end position="94"/>
    </location>
</feature>
<evidence type="ECO:0000256" key="6">
    <source>
        <dbReference type="ARBA" id="ARBA00022491"/>
    </source>
</evidence>
<keyword evidence="8" id="KW-0808">Transferase</keyword>
<dbReference type="Gene3D" id="2.170.270.10">
    <property type="entry name" value="SET domain"/>
    <property type="match status" value="1"/>
</dbReference>
<feature type="compositionally biased region" description="Basic and acidic residues" evidence="15">
    <location>
        <begin position="562"/>
        <end position="609"/>
    </location>
</feature>
<feature type="domain" description="Post-SET" evidence="17">
    <location>
        <begin position="314"/>
        <end position="330"/>
    </location>
</feature>
<feature type="region of interest" description="Disordered" evidence="15">
    <location>
        <begin position="761"/>
        <end position="797"/>
    </location>
</feature>
<evidence type="ECO:0000256" key="9">
    <source>
        <dbReference type="ARBA" id="ARBA00022691"/>
    </source>
</evidence>
<dbReference type="InterPro" id="IPR003616">
    <property type="entry name" value="Post-SET_dom"/>
</dbReference>
<feature type="region of interest" description="Disordered" evidence="15">
    <location>
        <begin position="634"/>
        <end position="680"/>
    </location>
</feature>
<keyword evidence="11" id="KW-0804">Transcription</keyword>
<dbReference type="EC" id="2.1.1.359" evidence="3"/>
<keyword evidence="6" id="KW-0678">Repressor</keyword>
<comment type="caution">
    <text evidence="19">The sequence shown here is derived from an EMBL/GenBank/DDBJ whole genome shotgun (WGS) entry which is preliminary data.</text>
</comment>
<evidence type="ECO:0000256" key="5">
    <source>
        <dbReference type="ARBA" id="ARBA00022454"/>
    </source>
</evidence>
<keyword evidence="10" id="KW-0805">Transcription regulation</keyword>
<dbReference type="InterPro" id="IPR050777">
    <property type="entry name" value="SET2_Histone-Lys_MeTrsfase"/>
</dbReference>
<dbReference type="GO" id="GO:0006355">
    <property type="term" value="P:regulation of DNA-templated transcription"/>
    <property type="evidence" value="ECO:0007669"/>
    <property type="project" value="InterPro"/>
</dbReference>
<feature type="compositionally biased region" description="Polar residues" evidence="15">
    <location>
        <begin position="37"/>
        <end position="47"/>
    </location>
</feature>
<dbReference type="InterPro" id="IPR001214">
    <property type="entry name" value="SET_dom"/>
</dbReference>
<dbReference type="AlphaFoldDB" id="A0A9P3UU10"/>
<evidence type="ECO:0000259" key="18">
    <source>
        <dbReference type="PROSITE" id="PS51215"/>
    </source>
</evidence>
<dbReference type="PROSITE" id="PS51568">
    <property type="entry name" value="SAM_MT43_SET2_1"/>
    <property type="match status" value="1"/>
</dbReference>
<dbReference type="GO" id="GO:0005694">
    <property type="term" value="C:chromosome"/>
    <property type="evidence" value="ECO:0007669"/>
    <property type="project" value="UniProtKB-SubCell"/>
</dbReference>
<feature type="compositionally biased region" description="Acidic residues" evidence="15">
    <location>
        <begin position="823"/>
        <end position="842"/>
    </location>
</feature>
<evidence type="ECO:0000256" key="1">
    <source>
        <dbReference type="ARBA" id="ARBA00004123"/>
    </source>
</evidence>
<dbReference type="Pfam" id="PF00856">
    <property type="entry name" value="SET"/>
    <property type="match status" value="1"/>
</dbReference>
<evidence type="ECO:0000256" key="11">
    <source>
        <dbReference type="ARBA" id="ARBA00023163"/>
    </source>
</evidence>
<dbReference type="InterPro" id="IPR046341">
    <property type="entry name" value="SET_dom_sf"/>
</dbReference>
<dbReference type="OrthoDB" id="422362at2759"/>
<dbReference type="SMART" id="SM00570">
    <property type="entry name" value="AWS"/>
    <property type="match status" value="1"/>
</dbReference>
<feature type="compositionally biased region" description="Basic and acidic residues" evidence="15">
    <location>
        <begin position="667"/>
        <end position="680"/>
    </location>
</feature>
<dbReference type="PROSITE" id="PS50868">
    <property type="entry name" value="POST_SET"/>
    <property type="match status" value="1"/>
</dbReference>
<evidence type="ECO:0000256" key="13">
    <source>
        <dbReference type="ARBA" id="ARBA00030091"/>
    </source>
</evidence>
<evidence type="ECO:0000256" key="2">
    <source>
        <dbReference type="ARBA" id="ARBA00004286"/>
    </source>
</evidence>
<feature type="domain" description="AWS" evidence="18">
    <location>
        <begin position="133"/>
        <end position="188"/>
    </location>
</feature>
<dbReference type="GO" id="GO:0140955">
    <property type="term" value="F:histone H3K36 trimethyltransferase activity"/>
    <property type="evidence" value="ECO:0007669"/>
    <property type="project" value="UniProtKB-EC"/>
</dbReference>